<dbReference type="GO" id="GO:0004888">
    <property type="term" value="F:transmembrane signaling receptor activity"/>
    <property type="evidence" value="ECO:0007669"/>
    <property type="project" value="InterPro"/>
</dbReference>
<keyword evidence="6 10" id="KW-0472">Membrane</keyword>
<dbReference type="Gene3D" id="3.30.450.20">
    <property type="entry name" value="PAS domain"/>
    <property type="match status" value="2"/>
</dbReference>
<keyword evidence="3" id="KW-0145">Chemotaxis</keyword>
<proteinExistence type="inferred from homology"/>
<evidence type="ECO:0000256" key="8">
    <source>
        <dbReference type="PROSITE-ProRule" id="PRU00284"/>
    </source>
</evidence>
<feature type="transmembrane region" description="Helical" evidence="10">
    <location>
        <begin position="346"/>
        <end position="368"/>
    </location>
</feature>
<gene>
    <name evidence="12" type="ORF">DSM19430T_26280</name>
</gene>
<dbReference type="PANTHER" id="PTHR43531">
    <property type="entry name" value="PROTEIN ICFG"/>
    <property type="match status" value="1"/>
</dbReference>
<feature type="domain" description="Methyl-accepting transducer" evidence="11">
    <location>
        <begin position="428"/>
        <end position="643"/>
    </location>
</feature>
<dbReference type="GO" id="GO:0005886">
    <property type="term" value="C:plasma membrane"/>
    <property type="evidence" value="ECO:0007669"/>
    <property type="project" value="UniProtKB-SubCell"/>
</dbReference>
<dbReference type="AlphaFoldDB" id="A0A7J0BY70"/>
<reference evidence="12 13" key="1">
    <citation type="submission" date="2020-05" db="EMBL/GenBank/DDBJ databases">
        <title>Draft genome sequence of Desulfovibrio psychrotolerans JS1T.</title>
        <authorList>
            <person name="Ueno A."/>
            <person name="Tamazawa S."/>
            <person name="Tamamura S."/>
            <person name="Murakami T."/>
            <person name="Kiyama T."/>
            <person name="Inomata H."/>
            <person name="Amano Y."/>
            <person name="Miyakawa K."/>
            <person name="Tamaki H."/>
            <person name="Naganuma T."/>
            <person name="Kaneko K."/>
        </authorList>
    </citation>
    <scope>NUCLEOTIDE SEQUENCE [LARGE SCALE GENOMIC DNA]</scope>
    <source>
        <strain evidence="12 13">JS1</strain>
    </source>
</reference>
<sequence length="723" mass="77923">MKLRTKMTGFQAIATVVIVSVLSAVFIMELISYSSAESEKYRTEAMQKEEERLRDYVNMAVGSVEAYLQRSKDVEALKQEKMADLKTVVDALSSQIAGLRESRPDMDEARFGAEVAALVAAVRFDGDNYLWINDMTPRMVMHPVDASMNGKDLSGVRDSKGNQLFMDMVRMCREHGEGMVSYYWAKPGEREETLKISYVRLIPGLNWIIGTGAWIEDITQEMQQRAMEQVARMRLGDGNYFWINDTAGVMLSHPNGALVGTNMMETRDKNGKPYFREIVTTAGARGEAVVDYVWPKDGSDRPEPKLSYVRLVPEWNWMVGMGIYVDGVESAIAARQKATDETVSGVVRLVALLSAVILAVVLGISFLFTRSITNTLGGEPDEMADIASTVSRGDLTFAFGDRLAQGVFASLKEMVGRLIGVVREIQAATEQVAAGAEELASSSENMSQGATMQAASVEEVSASMTQMLAGVRQNAENARTTESLVTKAAQDTRQSSDALRRTVEVMHQIADKIGFIEEIARQTNLLALNAAIEAARAGEHGKGFAVVAAEVRKLAERSREAAGEITELTGSSVSVAEEAGKMLAAVVPDIQQTADMVREIAAACAEQESGVGQINSAVAQLDTVIQQNASASEELASTAEEFSAQAVQLQQSIAFFTLNGRAGAERRGAGHARTGARGAAASGRKIGHKQGAGALPQGTAGKGAPAKGVQLALTDEDGEFERF</sequence>
<comment type="similarity">
    <text evidence="7">Belongs to the methyl-accepting chemotaxis (MCP) protein family.</text>
</comment>
<name>A0A7J0BY70_9BACT</name>
<feature type="region of interest" description="Disordered" evidence="9">
    <location>
        <begin position="472"/>
        <end position="492"/>
    </location>
</feature>
<evidence type="ECO:0000256" key="3">
    <source>
        <dbReference type="ARBA" id="ARBA00022500"/>
    </source>
</evidence>
<keyword evidence="5 10" id="KW-1133">Transmembrane helix</keyword>
<dbReference type="GO" id="GO:0006935">
    <property type="term" value="P:chemotaxis"/>
    <property type="evidence" value="ECO:0007669"/>
    <property type="project" value="UniProtKB-KW"/>
</dbReference>
<protein>
    <recommendedName>
        <fullName evidence="11">Methyl-accepting transducer domain-containing protein</fullName>
    </recommendedName>
</protein>
<feature type="compositionally biased region" description="Polar residues" evidence="9">
    <location>
        <begin position="474"/>
        <end position="492"/>
    </location>
</feature>
<dbReference type="Gene3D" id="1.10.287.950">
    <property type="entry name" value="Methyl-accepting chemotaxis protein"/>
    <property type="match status" value="1"/>
</dbReference>
<dbReference type="Proteomes" id="UP000503820">
    <property type="component" value="Unassembled WGS sequence"/>
</dbReference>
<feature type="region of interest" description="Disordered" evidence="9">
    <location>
        <begin position="666"/>
        <end position="723"/>
    </location>
</feature>
<feature type="compositionally biased region" description="Acidic residues" evidence="9">
    <location>
        <begin position="714"/>
        <end position="723"/>
    </location>
</feature>
<evidence type="ECO:0000256" key="5">
    <source>
        <dbReference type="ARBA" id="ARBA00022989"/>
    </source>
</evidence>
<accession>A0A7J0BY70</accession>
<evidence type="ECO:0000256" key="1">
    <source>
        <dbReference type="ARBA" id="ARBA00004651"/>
    </source>
</evidence>
<keyword evidence="4 10" id="KW-0812">Transmembrane</keyword>
<dbReference type="PROSITE" id="PS50111">
    <property type="entry name" value="CHEMOTAXIS_TRANSDUC_2"/>
    <property type="match status" value="1"/>
</dbReference>
<dbReference type="SMART" id="SM01049">
    <property type="entry name" value="Cache_2"/>
    <property type="match status" value="2"/>
</dbReference>
<keyword evidence="2" id="KW-1003">Cell membrane</keyword>
<dbReference type="Pfam" id="PF00015">
    <property type="entry name" value="MCPsignal"/>
    <property type="match status" value="1"/>
</dbReference>
<feature type="transmembrane region" description="Helical" evidence="10">
    <location>
        <begin position="12"/>
        <end position="33"/>
    </location>
</feature>
<dbReference type="RefSeq" id="WP_174410558.1">
    <property type="nucleotide sequence ID" value="NZ_BLVP01000010.1"/>
</dbReference>
<dbReference type="InterPro" id="IPR004010">
    <property type="entry name" value="Double_Cache_2"/>
</dbReference>
<evidence type="ECO:0000256" key="9">
    <source>
        <dbReference type="SAM" id="MobiDB-lite"/>
    </source>
</evidence>
<evidence type="ECO:0000313" key="12">
    <source>
        <dbReference type="EMBL" id="GFM37944.1"/>
    </source>
</evidence>
<dbReference type="InterPro" id="IPR004089">
    <property type="entry name" value="MCPsignal_dom"/>
</dbReference>
<evidence type="ECO:0000256" key="4">
    <source>
        <dbReference type="ARBA" id="ARBA00022692"/>
    </source>
</evidence>
<evidence type="ECO:0000313" key="13">
    <source>
        <dbReference type="Proteomes" id="UP000503820"/>
    </source>
</evidence>
<feature type="compositionally biased region" description="Low complexity" evidence="9">
    <location>
        <begin position="671"/>
        <end position="684"/>
    </location>
</feature>
<dbReference type="InterPro" id="IPR004090">
    <property type="entry name" value="Chemotax_Me-accpt_rcpt"/>
</dbReference>
<dbReference type="EMBL" id="BLVP01000010">
    <property type="protein sequence ID" value="GFM37944.1"/>
    <property type="molecule type" value="Genomic_DNA"/>
</dbReference>
<dbReference type="CDD" id="cd11386">
    <property type="entry name" value="MCP_signal"/>
    <property type="match status" value="1"/>
</dbReference>
<dbReference type="SMART" id="SM00283">
    <property type="entry name" value="MA"/>
    <property type="match status" value="1"/>
</dbReference>
<evidence type="ECO:0000256" key="7">
    <source>
        <dbReference type="ARBA" id="ARBA00029447"/>
    </source>
</evidence>
<dbReference type="Pfam" id="PF08269">
    <property type="entry name" value="dCache_2"/>
    <property type="match status" value="1"/>
</dbReference>
<dbReference type="GO" id="GO:0007165">
    <property type="term" value="P:signal transduction"/>
    <property type="evidence" value="ECO:0007669"/>
    <property type="project" value="UniProtKB-KW"/>
</dbReference>
<keyword evidence="13" id="KW-1185">Reference proteome</keyword>
<dbReference type="InterPro" id="IPR051310">
    <property type="entry name" value="MCP_chemotaxis"/>
</dbReference>
<dbReference type="CDD" id="cd18774">
    <property type="entry name" value="PDC2_HK_sensor"/>
    <property type="match status" value="1"/>
</dbReference>
<comment type="caution">
    <text evidence="12">The sequence shown here is derived from an EMBL/GenBank/DDBJ whole genome shotgun (WGS) entry which is preliminary data.</text>
</comment>
<dbReference type="SUPFAM" id="SSF58104">
    <property type="entry name" value="Methyl-accepting chemotaxis protein (MCP) signaling domain"/>
    <property type="match status" value="1"/>
</dbReference>
<dbReference type="PRINTS" id="PR00260">
    <property type="entry name" value="CHEMTRNSDUCR"/>
</dbReference>
<dbReference type="PANTHER" id="PTHR43531:SF11">
    <property type="entry name" value="METHYL-ACCEPTING CHEMOTAXIS PROTEIN 3"/>
    <property type="match status" value="1"/>
</dbReference>
<organism evidence="12 13">
    <name type="scientific">Desulfovibrio psychrotolerans</name>
    <dbReference type="NCBI Taxonomy" id="415242"/>
    <lineage>
        <taxon>Bacteria</taxon>
        <taxon>Pseudomonadati</taxon>
        <taxon>Thermodesulfobacteriota</taxon>
        <taxon>Desulfovibrionia</taxon>
        <taxon>Desulfovibrionales</taxon>
        <taxon>Desulfovibrionaceae</taxon>
        <taxon>Desulfovibrio</taxon>
    </lineage>
</organism>
<evidence type="ECO:0000256" key="6">
    <source>
        <dbReference type="ARBA" id="ARBA00023136"/>
    </source>
</evidence>
<evidence type="ECO:0000259" key="11">
    <source>
        <dbReference type="PROSITE" id="PS50111"/>
    </source>
</evidence>
<evidence type="ECO:0000256" key="10">
    <source>
        <dbReference type="SAM" id="Phobius"/>
    </source>
</evidence>
<evidence type="ECO:0000256" key="2">
    <source>
        <dbReference type="ARBA" id="ARBA00022475"/>
    </source>
</evidence>
<dbReference type="InterPro" id="IPR033480">
    <property type="entry name" value="sCache_2"/>
</dbReference>
<comment type="subcellular location">
    <subcellularLocation>
        <location evidence="1">Cell membrane</location>
        <topology evidence="1">Multi-pass membrane protein</topology>
    </subcellularLocation>
</comment>
<keyword evidence="8" id="KW-0807">Transducer</keyword>